<name>A0AAX3X010_9BACI</name>
<reference evidence="1" key="1">
    <citation type="submission" date="2023-05" db="EMBL/GenBank/DDBJ databases">
        <title>Comparative genomics of Bacillaceae isolates and their secondary metabolite potential.</title>
        <authorList>
            <person name="Song L."/>
            <person name="Nielsen L.J."/>
            <person name="Mohite O."/>
            <person name="Xu X."/>
            <person name="Weber T."/>
            <person name="Kovacs A.T."/>
        </authorList>
    </citation>
    <scope>NUCLEOTIDE SEQUENCE</scope>
    <source>
        <strain evidence="1">LY1</strain>
    </source>
</reference>
<proteinExistence type="predicted"/>
<organism evidence="1 2">
    <name type="scientific">Lysinibacillus pakistanensis</name>
    <dbReference type="NCBI Taxonomy" id="759811"/>
    <lineage>
        <taxon>Bacteria</taxon>
        <taxon>Bacillati</taxon>
        <taxon>Bacillota</taxon>
        <taxon>Bacilli</taxon>
        <taxon>Bacillales</taxon>
        <taxon>Bacillaceae</taxon>
        <taxon>Lysinibacillus</taxon>
    </lineage>
</organism>
<dbReference type="Proteomes" id="UP001178322">
    <property type="component" value="Chromosome"/>
</dbReference>
<accession>A0AAX3X010</accession>
<dbReference type="EMBL" id="CP126101">
    <property type="protein sequence ID" value="WHY53259.1"/>
    <property type="molecule type" value="Genomic_DNA"/>
</dbReference>
<gene>
    <name evidence="1" type="ORF">QNH24_08455</name>
</gene>
<dbReference type="RefSeq" id="WP_283871615.1">
    <property type="nucleotide sequence ID" value="NZ_CP126101.1"/>
</dbReference>
<protein>
    <recommendedName>
        <fullName evidence="3">DUF3139 domain-containing protein</fullName>
    </recommendedName>
</protein>
<evidence type="ECO:0008006" key="3">
    <source>
        <dbReference type="Google" id="ProtNLM"/>
    </source>
</evidence>
<sequence length="108" mass="12905">MYSFIIIILISYAVFLTVRPNIQDAKYDKYTQMVEEHLEKKYPNASWETSFDKEELLTTAFGYQIKVKFAEEPTVLYVYKIENDKVIQAYVSYNENYLQNDGKYVERD</sequence>
<dbReference type="AlphaFoldDB" id="A0AAX3X010"/>
<evidence type="ECO:0000313" key="2">
    <source>
        <dbReference type="Proteomes" id="UP001178322"/>
    </source>
</evidence>
<evidence type="ECO:0000313" key="1">
    <source>
        <dbReference type="EMBL" id="WHY53259.1"/>
    </source>
</evidence>